<dbReference type="Proteomes" id="UP000313312">
    <property type="component" value="Unassembled WGS sequence"/>
</dbReference>
<dbReference type="CDD" id="cd18809">
    <property type="entry name" value="SF1_C_RecD"/>
    <property type="match status" value="1"/>
</dbReference>
<dbReference type="Pfam" id="PF14490">
    <property type="entry name" value="HHH_RecD2"/>
    <property type="match status" value="1"/>
</dbReference>
<dbReference type="InterPro" id="IPR027417">
    <property type="entry name" value="P-loop_NTPase"/>
</dbReference>
<accession>A0A5C4TL21</accession>
<comment type="caution">
    <text evidence="6">The sequence shown here is derived from an EMBL/GenBank/DDBJ whole genome shotgun (WGS) entry which is preliminary data.</text>
</comment>
<dbReference type="EMBL" id="QFCR01000001">
    <property type="protein sequence ID" value="TNK91220.1"/>
    <property type="molecule type" value="Genomic_DNA"/>
</dbReference>
<dbReference type="GO" id="GO:0009338">
    <property type="term" value="C:exodeoxyribonuclease V complex"/>
    <property type="evidence" value="ECO:0007669"/>
    <property type="project" value="TreeGrafter"/>
</dbReference>
<reference evidence="6 7" key="1">
    <citation type="submission" date="2018-05" db="EMBL/GenBank/DDBJ databases">
        <title>Lactobacillus sanfranciscensis Ah4 draft denome sequence.</title>
        <authorList>
            <person name="Zhang G."/>
        </authorList>
    </citation>
    <scope>NUCLEOTIDE SEQUENCE [LARGE SCALE GENOMIC DNA]</scope>
    <source>
        <strain evidence="6 7">Ah4</strain>
    </source>
</reference>
<evidence type="ECO:0000313" key="6">
    <source>
        <dbReference type="EMBL" id="TNK91220.1"/>
    </source>
</evidence>
<dbReference type="GO" id="GO:0016887">
    <property type="term" value="F:ATP hydrolysis activity"/>
    <property type="evidence" value="ECO:0007669"/>
    <property type="project" value="RHEA"/>
</dbReference>
<dbReference type="Pfam" id="PF18335">
    <property type="entry name" value="SH3_13"/>
    <property type="match status" value="1"/>
</dbReference>
<dbReference type="RefSeq" id="WP_103450756.1">
    <property type="nucleotide sequence ID" value="NZ_JARBEW010000001.1"/>
</dbReference>
<dbReference type="InterPro" id="IPR003593">
    <property type="entry name" value="AAA+_ATPase"/>
</dbReference>
<dbReference type="GO" id="GO:0017116">
    <property type="term" value="F:single-stranded DNA helicase activity"/>
    <property type="evidence" value="ECO:0007669"/>
    <property type="project" value="TreeGrafter"/>
</dbReference>
<keyword evidence="2 3" id="KW-0067">ATP-binding</keyword>
<name>A0A5C4TL21_FRUSA</name>
<dbReference type="Pfam" id="PF13538">
    <property type="entry name" value="UvrD_C_2"/>
    <property type="match status" value="1"/>
</dbReference>
<dbReference type="Gene3D" id="2.30.30.940">
    <property type="match status" value="1"/>
</dbReference>
<gene>
    <name evidence="3" type="primary">recD2</name>
    <name evidence="6" type="ORF">DID87_00625</name>
</gene>
<dbReference type="Pfam" id="PF23139">
    <property type="entry name" value="OB_YrrC"/>
    <property type="match status" value="1"/>
</dbReference>
<evidence type="ECO:0000256" key="2">
    <source>
        <dbReference type="ARBA" id="ARBA00022840"/>
    </source>
</evidence>
<dbReference type="SUPFAM" id="SSF52540">
    <property type="entry name" value="P-loop containing nucleoside triphosphate hydrolases"/>
    <property type="match status" value="2"/>
</dbReference>
<evidence type="ECO:0000259" key="5">
    <source>
        <dbReference type="SMART" id="SM00382"/>
    </source>
</evidence>
<comment type="similarity">
    <text evidence="3">Belongs to the RecD family. RecD2 subfamily.</text>
</comment>
<dbReference type="Gene3D" id="3.40.50.300">
    <property type="entry name" value="P-loop containing nucleotide triphosphate hydrolases"/>
    <property type="match status" value="2"/>
</dbReference>
<evidence type="ECO:0000256" key="3">
    <source>
        <dbReference type="HAMAP-Rule" id="MF_01488"/>
    </source>
</evidence>
<feature type="region of interest" description="Disordered" evidence="4">
    <location>
        <begin position="765"/>
        <end position="786"/>
    </location>
</feature>
<keyword evidence="3" id="KW-0238">DNA-binding</keyword>
<dbReference type="GO" id="GO:0043139">
    <property type="term" value="F:5'-3' DNA helicase activity"/>
    <property type="evidence" value="ECO:0007669"/>
    <property type="project" value="UniProtKB-UniRule"/>
</dbReference>
<dbReference type="GO" id="GO:0005524">
    <property type="term" value="F:ATP binding"/>
    <property type="evidence" value="ECO:0007669"/>
    <property type="project" value="UniProtKB-UniRule"/>
</dbReference>
<dbReference type="EC" id="5.6.2.3" evidence="3"/>
<dbReference type="GO" id="GO:0006310">
    <property type="term" value="P:DNA recombination"/>
    <property type="evidence" value="ECO:0007669"/>
    <property type="project" value="InterPro"/>
</dbReference>
<dbReference type="InterPro" id="IPR050534">
    <property type="entry name" value="Coronavir_polyprotein_1ab"/>
</dbReference>
<dbReference type="InterPro" id="IPR006345">
    <property type="entry name" value="RecD2"/>
</dbReference>
<dbReference type="InterPro" id="IPR027785">
    <property type="entry name" value="UvrD-like_helicase_C"/>
</dbReference>
<protein>
    <recommendedName>
        <fullName evidence="3">ATP-dependent RecD2 DNA helicase</fullName>
        <ecNumber evidence="3">5.6.2.3</ecNumber>
    </recommendedName>
    <alternativeName>
        <fullName evidence="3">DNA 5'-3' helicase subunit RecD2</fullName>
    </alternativeName>
</protein>
<organism evidence="6 7">
    <name type="scientific">Fructilactobacillus sanfranciscensis</name>
    <name type="common">Lactobacillus sanfranciscensis</name>
    <dbReference type="NCBI Taxonomy" id="1625"/>
    <lineage>
        <taxon>Bacteria</taxon>
        <taxon>Bacillati</taxon>
        <taxon>Bacillota</taxon>
        <taxon>Bacilli</taxon>
        <taxon>Lactobacillales</taxon>
        <taxon>Lactobacillaceae</taxon>
        <taxon>Fructilactobacillus</taxon>
    </lineage>
</organism>
<dbReference type="NCBIfam" id="TIGR01448">
    <property type="entry name" value="recD_rel"/>
    <property type="match status" value="1"/>
</dbReference>
<dbReference type="CDD" id="cd17933">
    <property type="entry name" value="DEXSc_RecD-like"/>
    <property type="match status" value="1"/>
</dbReference>
<dbReference type="Pfam" id="PF13604">
    <property type="entry name" value="AAA_30"/>
    <property type="match status" value="1"/>
</dbReference>
<feature type="binding site" evidence="3">
    <location>
        <begin position="370"/>
        <end position="374"/>
    </location>
    <ligand>
        <name>ATP</name>
        <dbReference type="ChEBI" id="CHEBI:30616"/>
    </ligand>
</feature>
<feature type="domain" description="AAA+ ATPase" evidence="5">
    <location>
        <begin position="359"/>
        <end position="516"/>
    </location>
</feature>
<dbReference type="InterPro" id="IPR041451">
    <property type="entry name" value="RecD2_SH13"/>
</dbReference>
<evidence type="ECO:0000313" key="7">
    <source>
        <dbReference type="Proteomes" id="UP000313312"/>
    </source>
</evidence>
<comment type="function">
    <text evidence="3">DNA-dependent ATPase and ATP-dependent 5'-3' DNA helicase. Has no activity on blunt DNA or DNA with 3'-overhangs, requires at least 10 bases of 5'-ssDNA for helicase activity.</text>
</comment>
<dbReference type="InterPro" id="IPR055446">
    <property type="entry name" value="RecD2_N_OB"/>
</dbReference>
<proteinExistence type="inferred from homology"/>
<sequence length="821" mass="91918">MPTSINLFDEPQLNNNQAEKPFVIGKVVTTFFEGADSFYKVLLVKVEKTNTDWTEEEIVVTGNFADIAEETSYRFVGKLVDHPRYGKQFQADNYERASQSSPEGLIKYLSSDDFPGIGQKTAQKVVETLGTDLIEKIISDPTTIKKVGLNSKQNQTIVDGLRNNNGAEQVIVGLNGYGFGSALAAAIFKKYHEKALEVIQENPYQLVEDIKNISFKRADQIASKVGIEYNSAGRLRAGLLTTLTRLSIRNGNTYSNSKELINASFEILDTDPQQQIDNQKLAQELKELVKDHKIEVDDGKIYLKYLYDDEWKIAENAKRIIDDKQSSTKDYKTTIHEVENEAKIKYDDSQIAAINAALENQIFILTGGPGTGKTTIINGIVKSFAKVNKLSLDVNKYKDDAFPVLLAAPTGRAAKKMSESTGIPAATIHRLLGLNGNDEEDGNDIDGQLLIIDEMSMVDTELFTKLMKSIPTGMKVILVGDKDQLPSVGPGQVFYDLIRSEVIPKIELNQIHRQGDGSTIIQLAHEIKNGEIPQTLLDKEKDRSFIQCNTSQVVKVIDQVVAKAKERKFTATDIQVLAPMYRGEAGIDRLNNDVQAIMNPPKGEQQKQVEYQNVKYRIGDKVLQLVNAPEDNVFNGDIGKVVGIEINKDQKKYLDKLVVAFDQTEVSYTRNDWNQLTLAYCTSIHKAQGSEFKMVILPIVPQYRRMLERNLLYTAVTRASQKLIMVGDVNSFAECISHVSSNRKTSLRERLDKIFNPKPVSEKPELVDKKVSTDIESEEPKKDAEPDKYILTEAKILSNQIDPMVGMDGVKPNDFMDEKLE</sequence>
<keyword evidence="3" id="KW-0413">Isomerase</keyword>
<dbReference type="HAMAP" id="MF_01488">
    <property type="entry name" value="RecD2"/>
    <property type="match status" value="1"/>
</dbReference>
<dbReference type="GO" id="GO:0003677">
    <property type="term" value="F:DNA binding"/>
    <property type="evidence" value="ECO:0007669"/>
    <property type="project" value="UniProtKB-UniRule"/>
</dbReference>
<dbReference type="InterPro" id="IPR029493">
    <property type="entry name" value="RecD2-like_HHH"/>
</dbReference>
<evidence type="ECO:0000256" key="1">
    <source>
        <dbReference type="ARBA" id="ARBA00022741"/>
    </source>
</evidence>
<keyword evidence="3" id="KW-0378">Hydrolase</keyword>
<dbReference type="PANTHER" id="PTHR43788:SF6">
    <property type="entry name" value="DNA HELICASE B"/>
    <property type="match status" value="1"/>
</dbReference>
<dbReference type="Gene3D" id="1.10.10.2220">
    <property type="match status" value="1"/>
</dbReference>
<keyword evidence="1 3" id="KW-0547">Nucleotide-binding</keyword>
<comment type="catalytic activity">
    <reaction evidence="3">
        <text>ATP + H2O = ADP + phosphate + H(+)</text>
        <dbReference type="Rhea" id="RHEA:13065"/>
        <dbReference type="ChEBI" id="CHEBI:15377"/>
        <dbReference type="ChEBI" id="CHEBI:15378"/>
        <dbReference type="ChEBI" id="CHEBI:30616"/>
        <dbReference type="ChEBI" id="CHEBI:43474"/>
        <dbReference type="ChEBI" id="CHEBI:456216"/>
        <dbReference type="EC" id="5.6.2.3"/>
    </reaction>
</comment>
<dbReference type="AlphaFoldDB" id="A0A5C4TL21"/>
<dbReference type="SMART" id="SM00382">
    <property type="entry name" value="AAA"/>
    <property type="match status" value="1"/>
</dbReference>
<keyword evidence="3 6" id="KW-0347">Helicase</keyword>
<evidence type="ECO:0000256" key="4">
    <source>
        <dbReference type="SAM" id="MobiDB-lite"/>
    </source>
</evidence>
<dbReference type="PANTHER" id="PTHR43788">
    <property type="entry name" value="DNA2/NAM7 HELICASE FAMILY MEMBER"/>
    <property type="match status" value="1"/>
</dbReference>